<sequence>MAKPTRLHMAVAKRVLRYLKGTLEYGIRYTPHDQDEGLVGFTDSDYAGDINDRRSTSGYVFFWLEGLSLRHPGSSMWLPC</sequence>
<evidence type="ECO:0000313" key="1">
    <source>
        <dbReference type="EMBL" id="CAI0540521.1"/>
    </source>
</evidence>
<comment type="caution">
    <text evidence="1">The sequence shown here is derived from an EMBL/GenBank/DDBJ whole genome shotgun (WGS) entry which is preliminary data.</text>
</comment>
<proteinExistence type="predicted"/>
<dbReference type="PANTHER" id="PTHR11439">
    <property type="entry name" value="GAG-POL-RELATED RETROTRANSPOSON"/>
    <property type="match status" value="1"/>
</dbReference>
<organism evidence="1 2">
    <name type="scientific">Linum tenue</name>
    <dbReference type="NCBI Taxonomy" id="586396"/>
    <lineage>
        <taxon>Eukaryota</taxon>
        <taxon>Viridiplantae</taxon>
        <taxon>Streptophyta</taxon>
        <taxon>Embryophyta</taxon>
        <taxon>Tracheophyta</taxon>
        <taxon>Spermatophyta</taxon>
        <taxon>Magnoliopsida</taxon>
        <taxon>eudicotyledons</taxon>
        <taxon>Gunneridae</taxon>
        <taxon>Pentapetalae</taxon>
        <taxon>rosids</taxon>
        <taxon>fabids</taxon>
        <taxon>Malpighiales</taxon>
        <taxon>Linaceae</taxon>
        <taxon>Linum</taxon>
    </lineage>
</organism>
<protein>
    <submittedName>
        <fullName evidence="1">Uncharacterized protein</fullName>
    </submittedName>
</protein>
<dbReference type="Proteomes" id="UP001154282">
    <property type="component" value="Unassembled WGS sequence"/>
</dbReference>
<name>A0AAV0Q5Z4_9ROSI</name>
<dbReference type="EMBL" id="CAMGYJ010000009">
    <property type="protein sequence ID" value="CAI0540521.1"/>
    <property type="molecule type" value="Genomic_DNA"/>
</dbReference>
<gene>
    <name evidence="1" type="ORF">LITE_LOCUS41731</name>
</gene>
<dbReference type="PANTHER" id="PTHR11439:SF517">
    <property type="entry name" value="CYSTEINE-RICH RLK (RECEPTOR-LIKE PROTEIN KINASE) 8"/>
    <property type="match status" value="1"/>
</dbReference>
<dbReference type="AlphaFoldDB" id="A0AAV0Q5Z4"/>
<reference evidence="1" key="1">
    <citation type="submission" date="2022-08" db="EMBL/GenBank/DDBJ databases">
        <authorList>
            <person name="Gutierrez-Valencia J."/>
        </authorList>
    </citation>
    <scope>NUCLEOTIDE SEQUENCE</scope>
</reference>
<accession>A0AAV0Q5Z4</accession>
<evidence type="ECO:0000313" key="2">
    <source>
        <dbReference type="Proteomes" id="UP001154282"/>
    </source>
</evidence>
<keyword evidence="2" id="KW-1185">Reference proteome</keyword>